<dbReference type="GO" id="GO:0046325">
    <property type="term" value="P:negative regulation of D-glucose import"/>
    <property type="evidence" value="ECO:0007669"/>
    <property type="project" value="TreeGrafter"/>
</dbReference>
<accession>A0A8J1UAY6</accession>
<dbReference type="Gene3D" id="2.30.29.30">
    <property type="entry name" value="Pleckstrin-homology domain (PH domain)/Phosphotyrosine-binding domain (PTB)"/>
    <property type="match status" value="1"/>
</dbReference>
<dbReference type="InterPro" id="IPR006020">
    <property type="entry name" value="PTB/PI_dom"/>
</dbReference>
<dbReference type="GO" id="GO:0046627">
    <property type="term" value="P:negative regulation of insulin receptor signaling pathway"/>
    <property type="evidence" value="ECO:0007669"/>
    <property type="project" value="InterPro"/>
</dbReference>
<dbReference type="GO" id="GO:0051881">
    <property type="term" value="P:regulation of mitochondrial membrane potential"/>
    <property type="evidence" value="ECO:0007669"/>
    <property type="project" value="InterPro"/>
</dbReference>
<dbReference type="GO" id="GO:0042127">
    <property type="term" value="P:regulation of cell population proliferation"/>
    <property type="evidence" value="ECO:0007669"/>
    <property type="project" value="InterPro"/>
</dbReference>
<dbReference type="GO" id="GO:2000377">
    <property type="term" value="P:regulation of reactive oxygen species metabolic process"/>
    <property type="evidence" value="ECO:0007669"/>
    <property type="project" value="TreeGrafter"/>
</dbReference>
<dbReference type="InterPro" id="IPR039112">
    <property type="entry name" value="PID1"/>
</dbReference>
<reference evidence="1" key="1">
    <citation type="submission" date="2022-03" db="EMBL/GenBank/DDBJ databases">
        <authorList>
            <person name="Martin C."/>
        </authorList>
    </citation>
    <scope>NUCLEOTIDE SEQUENCE</scope>
</reference>
<sequence length="176" mass="20073">MNMEDEKPTAAVQYGHGHRGLYLGHVTTNIANGDGCTEEPVCKMVSQRKHDVEQHTYVFLDVKPFCLLLYHVDESNKVTSTDLFDLARISYCSGDHKENPQVFAWVYRHETADGFLLQTHAVLCDNPRKARALALKMNESFKKYFRDIQDALKSSNMLKEAMQSNGMVKSQQTRIS</sequence>
<gene>
    <name evidence="1" type="ORF">OFUS_LOCUS7839</name>
</gene>
<evidence type="ECO:0000313" key="2">
    <source>
        <dbReference type="Proteomes" id="UP000749559"/>
    </source>
</evidence>
<dbReference type="AlphaFoldDB" id="A0A8J1UAY6"/>
<dbReference type="InterPro" id="IPR011993">
    <property type="entry name" value="PH-like_dom_sf"/>
</dbReference>
<evidence type="ECO:0000313" key="1">
    <source>
        <dbReference type="EMBL" id="CAH1781241.1"/>
    </source>
</evidence>
<dbReference type="Proteomes" id="UP000749559">
    <property type="component" value="Unassembled WGS sequence"/>
</dbReference>
<comment type="caution">
    <text evidence="1">The sequence shown here is derived from an EMBL/GenBank/DDBJ whole genome shotgun (WGS) entry which is preliminary data.</text>
</comment>
<dbReference type="GO" id="GO:0005737">
    <property type="term" value="C:cytoplasm"/>
    <property type="evidence" value="ECO:0007669"/>
    <property type="project" value="TreeGrafter"/>
</dbReference>
<dbReference type="Pfam" id="PF14719">
    <property type="entry name" value="PID_2"/>
    <property type="match status" value="1"/>
</dbReference>
<proteinExistence type="predicted"/>
<dbReference type="SUPFAM" id="SSF50729">
    <property type="entry name" value="PH domain-like"/>
    <property type="match status" value="1"/>
</dbReference>
<keyword evidence="2" id="KW-1185">Reference proteome</keyword>
<protein>
    <submittedName>
        <fullName evidence="1">Uncharacterized protein</fullName>
    </submittedName>
</protein>
<name>A0A8J1UAY6_OWEFU</name>
<organism evidence="1 2">
    <name type="scientific">Owenia fusiformis</name>
    <name type="common">Polychaete worm</name>
    <dbReference type="NCBI Taxonomy" id="6347"/>
    <lineage>
        <taxon>Eukaryota</taxon>
        <taxon>Metazoa</taxon>
        <taxon>Spiralia</taxon>
        <taxon>Lophotrochozoa</taxon>
        <taxon>Annelida</taxon>
        <taxon>Polychaeta</taxon>
        <taxon>Sedentaria</taxon>
        <taxon>Canalipalpata</taxon>
        <taxon>Sabellida</taxon>
        <taxon>Oweniida</taxon>
        <taxon>Oweniidae</taxon>
        <taxon>Owenia</taxon>
    </lineage>
</organism>
<dbReference type="PANTHER" id="PTHR16265">
    <property type="entry name" value="PTB-CONTAINING, CUBILIN AND LRP1-INTERACTING PROTEIN"/>
    <property type="match status" value="1"/>
</dbReference>
<dbReference type="PANTHER" id="PTHR16265:SF1">
    <property type="entry name" value="PTB-CONTAINING, CUBILIN AND LRP1-INTERACTING PROTEIN"/>
    <property type="match status" value="1"/>
</dbReference>
<dbReference type="EMBL" id="CAIIXF020000004">
    <property type="protein sequence ID" value="CAH1781241.1"/>
    <property type="molecule type" value="Genomic_DNA"/>
</dbReference>
<dbReference type="OrthoDB" id="5980998at2759"/>